<feature type="compositionally biased region" description="Polar residues" evidence="1">
    <location>
        <begin position="150"/>
        <end position="161"/>
    </location>
</feature>
<protein>
    <submittedName>
        <fullName evidence="2">Helix-turn-helix DNA binding protein</fullName>
    </submittedName>
</protein>
<sequence length="296" mass="32617">MRIRSIKPEFWRSQDVSAFEDWGIRLLFIGLWSYVDDNGVGLDRVALIAADLFADDLERDPSETFAKVSRGLQQLAEANRIVRYEFDGKSYLFVNGWGKHQRIDHPNEPRYPLPDGTIAHPARENTRSVRGSAKSSRKPRETVAPGTGEQGNRGTEDSSPLTLVEGGVGGDPQNLPVAHSAPAAPAAKASRGSRLPEGWMPDDETIAAMRQQFPHVDLRAEHEKFTDYWRGAAGAKGRKADWTATWRNWIRRAAENAPRTSASAPAASNGLGKPSQKALGWEKAGEALIAELEGRR</sequence>
<feature type="region of interest" description="Disordered" evidence="1">
    <location>
        <begin position="255"/>
        <end position="279"/>
    </location>
</feature>
<gene>
    <name evidence="2" type="primary">65</name>
    <name evidence="2" type="ORF">PBI_MAJEKE_65</name>
</gene>
<dbReference type="KEGG" id="vg:60336748"/>
<organism evidence="2 3">
    <name type="scientific">Mycobacterium phage Majeke</name>
    <dbReference type="NCBI Taxonomy" id="2024296"/>
    <lineage>
        <taxon>Viruses</taxon>
        <taxon>Duplodnaviria</taxon>
        <taxon>Heunggongvirae</taxon>
        <taxon>Uroviricota</taxon>
        <taxon>Caudoviricetes</taxon>
        <taxon>Pclasvirinae</taxon>
        <taxon>Fishburnevirus</taxon>
        <taxon>Fishburnevirus majeke</taxon>
    </lineage>
</organism>
<name>A0A249XTK0_9CAUD</name>
<feature type="compositionally biased region" description="Low complexity" evidence="1">
    <location>
        <begin position="178"/>
        <end position="190"/>
    </location>
</feature>
<dbReference type="Proteomes" id="UP000221895">
    <property type="component" value="Segment"/>
</dbReference>
<keyword evidence="3" id="KW-1185">Reference proteome</keyword>
<reference evidence="2 3" key="1">
    <citation type="submission" date="2017-07" db="EMBL/GenBank/DDBJ databases">
        <authorList>
            <person name="Hlophe Z."/>
            <person name="Ntuli M.Z."/>
            <person name="Moopanar K."/>
            <person name="Mzimela N.C."/>
            <person name="Maloney S.E.K."/>
            <person name="Ndwandwe T."/>
            <person name="Van P.C."/>
            <person name="Maharaj S."/>
            <person name="Gounden S."/>
            <person name="Munsamy V."/>
            <person name="Guerrero Bustamante C.A."/>
            <person name="Pope W.H."/>
            <person name="Russell D.A."/>
            <person name="Garlena R.A."/>
            <person name="Larsen M.H."/>
            <person name="Jacobs-Sera D."/>
            <person name="Hatfull G.F."/>
        </authorList>
    </citation>
    <scope>NUCLEOTIDE SEQUENCE [LARGE SCALE GENOMIC DNA]</scope>
</reference>
<feature type="region of interest" description="Disordered" evidence="1">
    <location>
        <begin position="105"/>
        <end position="196"/>
    </location>
</feature>
<evidence type="ECO:0000256" key="1">
    <source>
        <dbReference type="SAM" id="MobiDB-lite"/>
    </source>
</evidence>
<accession>A0A249XTK0</accession>
<proteinExistence type="predicted"/>
<evidence type="ECO:0000313" key="2">
    <source>
        <dbReference type="EMBL" id="ASZ75324.1"/>
    </source>
</evidence>
<dbReference type="EMBL" id="MF472894">
    <property type="protein sequence ID" value="ASZ75324.1"/>
    <property type="molecule type" value="Genomic_DNA"/>
</dbReference>
<dbReference type="RefSeq" id="YP_009965027.1">
    <property type="nucleotide sequence ID" value="NC_051737.1"/>
</dbReference>
<dbReference type="GeneID" id="60336748"/>
<evidence type="ECO:0000313" key="3">
    <source>
        <dbReference type="Proteomes" id="UP000221895"/>
    </source>
</evidence>